<dbReference type="EMBL" id="LCLS01000006">
    <property type="protein sequence ID" value="KKU22162.1"/>
    <property type="molecule type" value="Genomic_DNA"/>
</dbReference>
<accession>A0A0G1NPE9</accession>
<name>A0A0G1NPE9_9BACT</name>
<evidence type="ECO:0000313" key="1">
    <source>
        <dbReference type="EMBL" id="KKU22162.1"/>
    </source>
</evidence>
<sequence length="65" mass="6779">MEESMPGKISGLQVGGRIKTSGGVSVTIRAIPSKGAGGWCRVLTHNAQTPDPLLSEGRFTILKEG</sequence>
<evidence type="ECO:0000313" key="2">
    <source>
        <dbReference type="Proteomes" id="UP000034107"/>
    </source>
</evidence>
<reference evidence="1 2" key="1">
    <citation type="journal article" date="2015" name="Nature">
        <title>rRNA introns, odd ribosomes, and small enigmatic genomes across a large radiation of phyla.</title>
        <authorList>
            <person name="Brown C.T."/>
            <person name="Hug L.A."/>
            <person name="Thomas B.C."/>
            <person name="Sharon I."/>
            <person name="Castelle C.J."/>
            <person name="Singh A."/>
            <person name="Wilkins M.J."/>
            <person name="Williams K.H."/>
            <person name="Banfield J.F."/>
        </authorList>
    </citation>
    <scope>NUCLEOTIDE SEQUENCE [LARGE SCALE GENOMIC DNA]</scope>
</reference>
<organism evidence="1 2">
    <name type="scientific">Candidatus Nomurabacteria bacterium GW2011_GWA1_46_11</name>
    <dbReference type="NCBI Taxonomy" id="1618732"/>
    <lineage>
        <taxon>Bacteria</taxon>
        <taxon>Candidatus Nomuraibacteriota</taxon>
    </lineage>
</organism>
<protein>
    <submittedName>
        <fullName evidence="1">Uncharacterized protein</fullName>
    </submittedName>
</protein>
<dbReference type="Proteomes" id="UP000034107">
    <property type="component" value="Unassembled WGS sequence"/>
</dbReference>
<proteinExistence type="predicted"/>
<gene>
    <name evidence="1" type="ORF">UX31_C0006G0074</name>
</gene>
<dbReference type="AlphaFoldDB" id="A0A0G1NPE9"/>
<comment type="caution">
    <text evidence="1">The sequence shown here is derived from an EMBL/GenBank/DDBJ whole genome shotgun (WGS) entry which is preliminary data.</text>
</comment>